<evidence type="ECO:0000256" key="4">
    <source>
        <dbReference type="ARBA" id="ARBA00022963"/>
    </source>
</evidence>
<evidence type="ECO:0000313" key="8">
    <source>
        <dbReference type="EMBL" id="KAK1698578.1"/>
    </source>
</evidence>
<dbReference type="GO" id="GO:0008970">
    <property type="term" value="F:phospholipase A1 activity"/>
    <property type="evidence" value="ECO:0007669"/>
    <property type="project" value="UniProtKB-UniRule"/>
</dbReference>
<evidence type="ECO:0000313" key="9">
    <source>
        <dbReference type="Proteomes" id="UP001231189"/>
    </source>
</evidence>
<dbReference type="PANTHER" id="PTHR31828">
    <property type="entry name" value="PHOSPHOLIPASE A1-IIGAMMA"/>
    <property type="match status" value="1"/>
</dbReference>
<reference evidence="8" key="1">
    <citation type="submission" date="2023-07" db="EMBL/GenBank/DDBJ databases">
        <title>A chromosome-level genome assembly of Lolium multiflorum.</title>
        <authorList>
            <person name="Chen Y."/>
            <person name="Copetti D."/>
            <person name="Kolliker R."/>
            <person name="Studer B."/>
        </authorList>
    </citation>
    <scope>NUCLEOTIDE SEQUENCE</scope>
    <source>
        <strain evidence="8">02402/16</strain>
        <tissue evidence="8">Leaf</tissue>
    </source>
</reference>
<evidence type="ECO:0000256" key="2">
    <source>
        <dbReference type="ARBA" id="ARBA00010701"/>
    </source>
</evidence>
<dbReference type="Gene3D" id="3.40.50.1820">
    <property type="entry name" value="alpha/beta hydrolase"/>
    <property type="match status" value="1"/>
</dbReference>
<accession>A0AAD8U6I0</accession>
<dbReference type="EMBL" id="JAUUTY010000001">
    <property type="protein sequence ID" value="KAK1698578.1"/>
    <property type="molecule type" value="Genomic_DNA"/>
</dbReference>
<dbReference type="GO" id="GO:0016042">
    <property type="term" value="P:lipid catabolic process"/>
    <property type="evidence" value="ECO:0007669"/>
    <property type="project" value="UniProtKB-UniRule"/>
</dbReference>
<name>A0AAD8U6I0_LOLMU</name>
<dbReference type="Proteomes" id="UP001231189">
    <property type="component" value="Unassembled WGS sequence"/>
</dbReference>
<evidence type="ECO:0000256" key="3">
    <source>
        <dbReference type="ARBA" id="ARBA00022801"/>
    </source>
</evidence>
<keyword evidence="4 6" id="KW-0442">Lipid degradation</keyword>
<keyword evidence="5 6" id="KW-0443">Lipid metabolism</keyword>
<dbReference type="GO" id="GO:0005737">
    <property type="term" value="C:cytoplasm"/>
    <property type="evidence" value="ECO:0007669"/>
    <property type="project" value="UniProtKB-ARBA"/>
</dbReference>
<evidence type="ECO:0000256" key="5">
    <source>
        <dbReference type="ARBA" id="ARBA00023098"/>
    </source>
</evidence>
<evidence type="ECO:0000256" key="1">
    <source>
        <dbReference type="ARBA" id="ARBA00003523"/>
    </source>
</evidence>
<dbReference type="AlphaFoldDB" id="A0AAD8U6I0"/>
<keyword evidence="9" id="KW-1185">Reference proteome</keyword>
<comment type="function">
    <text evidence="1 6">Acylhydrolase that catalyzes the hydrolysis of phospholipids at the sn-1 position.</text>
</comment>
<evidence type="ECO:0000256" key="6">
    <source>
        <dbReference type="RuleBase" id="RU367093"/>
    </source>
</evidence>
<dbReference type="FunFam" id="3.40.50.1820:FF:000065">
    <property type="entry name" value="Phospholipase A1-II 3"/>
    <property type="match status" value="1"/>
</dbReference>
<comment type="similarity">
    <text evidence="2 6">Belongs to the AB hydrolase superfamily. Lipase family.</text>
</comment>
<protein>
    <recommendedName>
        <fullName evidence="6">Phospholipase A1</fullName>
        <ecNumber evidence="6">3.1.1.-</ecNumber>
    </recommendedName>
</protein>
<proteinExistence type="inferred from homology"/>
<keyword evidence="3 6" id="KW-0378">Hydrolase</keyword>
<dbReference type="PANTHER" id="PTHR31828:SF12">
    <property type="entry name" value="PHOSPHOLIPASE A1-II 6"/>
    <property type="match status" value="1"/>
</dbReference>
<evidence type="ECO:0000259" key="7">
    <source>
        <dbReference type="Pfam" id="PF01764"/>
    </source>
</evidence>
<comment type="caution">
    <text evidence="8">The sequence shown here is derived from an EMBL/GenBank/DDBJ whole genome shotgun (WGS) entry which is preliminary data.</text>
</comment>
<sequence>MSEEQGCPAESSMAAPPAAARWKELHGERRWDGLLHPQLDLDLRRTVIWYGEMAQATYDAFNHEKLSPHAGLCRFGSRRFFDRVMLPDHAATYRVTRFLYATCSAPSVRGAAFVGPHGRGRRCRESNWIGFVAVATDEGKAVLGRRDVVVAWRGTVEALEWVNDLEFVMVPPKGLLRDAHGADAMVHHGWLSIYTSTDPASSHNKDSARDQVLAEVRKLVDEYKEEEVSITVTGHSLGAALATLSAFDIAENGYNGTCPVTVFAFACPRVGGTGFKKRFDAAGTLRLLRVRNARDIVPRYPMLPYHDVGAELAIDTCASPYLRTPGDERVWHNLECYLHGVAGVKVGGGFELAVERDVALVNKSYGALREEHAVPAAWWVPSNKGMVRGDDGRWSLVDCEEDDGEDAVLPVNNK</sequence>
<dbReference type="InterPro" id="IPR033556">
    <property type="entry name" value="PLA"/>
</dbReference>
<organism evidence="8 9">
    <name type="scientific">Lolium multiflorum</name>
    <name type="common">Italian ryegrass</name>
    <name type="synonym">Lolium perenne subsp. multiflorum</name>
    <dbReference type="NCBI Taxonomy" id="4521"/>
    <lineage>
        <taxon>Eukaryota</taxon>
        <taxon>Viridiplantae</taxon>
        <taxon>Streptophyta</taxon>
        <taxon>Embryophyta</taxon>
        <taxon>Tracheophyta</taxon>
        <taxon>Spermatophyta</taxon>
        <taxon>Magnoliopsida</taxon>
        <taxon>Liliopsida</taxon>
        <taxon>Poales</taxon>
        <taxon>Poaceae</taxon>
        <taxon>BOP clade</taxon>
        <taxon>Pooideae</taxon>
        <taxon>Poodae</taxon>
        <taxon>Poeae</taxon>
        <taxon>Poeae Chloroplast Group 2 (Poeae type)</taxon>
        <taxon>Loliodinae</taxon>
        <taxon>Loliinae</taxon>
        <taxon>Lolium</taxon>
    </lineage>
</organism>
<dbReference type="CDD" id="cd00519">
    <property type="entry name" value="Lipase_3"/>
    <property type="match status" value="1"/>
</dbReference>
<dbReference type="EC" id="3.1.1.-" evidence="6"/>
<feature type="domain" description="Fungal lipase-type" evidence="7">
    <location>
        <begin position="149"/>
        <end position="302"/>
    </location>
</feature>
<dbReference type="Pfam" id="PF01764">
    <property type="entry name" value="Lipase_3"/>
    <property type="match status" value="1"/>
</dbReference>
<dbReference type="InterPro" id="IPR002921">
    <property type="entry name" value="Fungal_lipase-type"/>
</dbReference>
<dbReference type="SUPFAM" id="SSF53474">
    <property type="entry name" value="alpha/beta-Hydrolases"/>
    <property type="match status" value="1"/>
</dbReference>
<dbReference type="InterPro" id="IPR029058">
    <property type="entry name" value="AB_hydrolase_fold"/>
</dbReference>
<gene>
    <name evidence="8" type="ORF">QYE76_015275</name>
</gene>